<dbReference type="EMBL" id="JAHRIQ010038400">
    <property type="protein sequence ID" value="MEQ2234009.1"/>
    <property type="molecule type" value="Genomic_DNA"/>
</dbReference>
<proteinExistence type="predicted"/>
<organism evidence="1 2">
    <name type="scientific">Ilyodon furcidens</name>
    <name type="common">goldbreast splitfin</name>
    <dbReference type="NCBI Taxonomy" id="33524"/>
    <lineage>
        <taxon>Eukaryota</taxon>
        <taxon>Metazoa</taxon>
        <taxon>Chordata</taxon>
        <taxon>Craniata</taxon>
        <taxon>Vertebrata</taxon>
        <taxon>Euteleostomi</taxon>
        <taxon>Actinopterygii</taxon>
        <taxon>Neopterygii</taxon>
        <taxon>Teleostei</taxon>
        <taxon>Neoteleostei</taxon>
        <taxon>Acanthomorphata</taxon>
        <taxon>Ovalentaria</taxon>
        <taxon>Atherinomorphae</taxon>
        <taxon>Cyprinodontiformes</taxon>
        <taxon>Goodeidae</taxon>
        <taxon>Ilyodon</taxon>
    </lineage>
</organism>
<accession>A0ABV0TMI1</accession>
<dbReference type="Proteomes" id="UP001482620">
    <property type="component" value="Unassembled WGS sequence"/>
</dbReference>
<evidence type="ECO:0000313" key="1">
    <source>
        <dbReference type="EMBL" id="MEQ2234009.1"/>
    </source>
</evidence>
<evidence type="ECO:0008006" key="3">
    <source>
        <dbReference type="Google" id="ProtNLM"/>
    </source>
</evidence>
<reference evidence="1 2" key="1">
    <citation type="submission" date="2021-06" db="EMBL/GenBank/DDBJ databases">
        <authorList>
            <person name="Palmer J.M."/>
        </authorList>
    </citation>
    <scope>NUCLEOTIDE SEQUENCE [LARGE SCALE GENOMIC DNA]</scope>
    <source>
        <strain evidence="2">if_2019</strain>
        <tissue evidence="1">Muscle</tissue>
    </source>
</reference>
<comment type="caution">
    <text evidence="1">The sequence shown here is derived from an EMBL/GenBank/DDBJ whole genome shotgun (WGS) entry which is preliminary data.</text>
</comment>
<sequence length="137" mass="15193">MLCTQAPCKPAGRDNTDEAPRAAIKIVLQKVRELLHDLAISGLLSNTCPDITEDIGLKHEPLSAQRLSSVSCYMQKLSQLPQIPELSDKLRAAVQIIQDTERLFNSTTPKNCSLPAFEQQLNAYELVGCFLQLVEKD</sequence>
<name>A0ABV0TMI1_9TELE</name>
<protein>
    <recommendedName>
        <fullName evidence="3">Leptin</fullName>
    </recommendedName>
</protein>
<gene>
    <name evidence="1" type="ORF">ILYODFUR_027562</name>
</gene>
<keyword evidence="2" id="KW-1185">Reference proteome</keyword>
<evidence type="ECO:0000313" key="2">
    <source>
        <dbReference type="Proteomes" id="UP001482620"/>
    </source>
</evidence>